<dbReference type="AlphaFoldDB" id="A0A0C9V061"/>
<organism evidence="1 2">
    <name type="scientific">Sphaerobolus stellatus (strain SS14)</name>
    <dbReference type="NCBI Taxonomy" id="990650"/>
    <lineage>
        <taxon>Eukaryota</taxon>
        <taxon>Fungi</taxon>
        <taxon>Dikarya</taxon>
        <taxon>Basidiomycota</taxon>
        <taxon>Agaricomycotina</taxon>
        <taxon>Agaricomycetes</taxon>
        <taxon>Phallomycetidae</taxon>
        <taxon>Geastrales</taxon>
        <taxon>Sphaerobolaceae</taxon>
        <taxon>Sphaerobolus</taxon>
    </lineage>
</organism>
<accession>A0A0C9V061</accession>
<protein>
    <submittedName>
        <fullName evidence="1">Unplaced genomic scaffold SPHSTscaffold_69, whole genome shotgun sequence</fullName>
    </submittedName>
</protein>
<dbReference type="EMBL" id="KN837144">
    <property type="protein sequence ID" value="KIJ40474.1"/>
    <property type="molecule type" value="Genomic_DNA"/>
</dbReference>
<proteinExistence type="predicted"/>
<dbReference type="OrthoDB" id="3265672at2759"/>
<keyword evidence="2" id="KW-1185">Reference proteome</keyword>
<dbReference type="Proteomes" id="UP000054279">
    <property type="component" value="Unassembled WGS sequence"/>
</dbReference>
<name>A0A0C9V061_SPHS4</name>
<dbReference type="HOGENOM" id="CLU_013929_2_0_1"/>
<evidence type="ECO:0000313" key="1">
    <source>
        <dbReference type="EMBL" id="KIJ40474.1"/>
    </source>
</evidence>
<sequence>MSQRALVAKHNVQYWTLQQRLNGTLVRTGSHVKQQMLNKEQADVLKGKVFDLVGQTPGDSWVRRFLRVCPDVLTGKAYGLDPKCAESFRKDIVYDYFDKLEVIVAKHNIKQHNFYNFDEKGLQLGGGRKNINIQYIFPRGSVNHYVLKSDSLLLITIIEAASANGDAVPPGFILPAGDIEDFMDIPGVGW</sequence>
<evidence type="ECO:0000313" key="2">
    <source>
        <dbReference type="Proteomes" id="UP000054279"/>
    </source>
</evidence>
<gene>
    <name evidence="1" type="ORF">M422DRAFT_256733</name>
</gene>
<reference evidence="1 2" key="1">
    <citation type="submission" date="2014-06" db="EMBL/GenBank/DDBJ databases">
        <title>Evolutionary Origins and Diversification of the Mycorrhizal Mutualists.</title>
        <authorList>
            <consortium name="DOE Joint Genome Institute"/>
            <consortium name="Mycorrhizal Genomics Consortium"/>
            <person name="Kohler A."/>
            <person name="Kuo A."/>
            <person name="Nagy L.G."/>
            <person name="Floudas D."/>
            <person name="Copeland A."/>
            <person name="Barry K.W."/>
            <person name="Cichocki N."/>
            <person name="Veneault-Fourrey C."/>
            <person name="LaButti K."/>
            <person name="Lindquist E.A."/>
            <person name="Lipzen A."/>
            <person name="Lundell T."/>
            <person name="Morin E."/>
            <person name="Murat C."/>
            <person name="Riley R."/>
            <person name="Ohm R."/>
            <person name="Sun H."/>
            <person name="Tunlid A."/>
            <person name="Henrissat B."/>
            <person name="Grigoriev I.V."/>
            <person name="Hibbett D.S."/>
            <person name="Martin F."/>
        </authorList>
    </citation>
    <scope>NUCLEOTIDE SEQUENCE [LARGE SCALE GENOMIC DNA]</scope>
    <source>
        <strain evidence="1 2">SS14</strain>
    </source>
</reference>